<dbReference type="Pfam" id="PF07873">
    <property type="entry name" value="YabP"/>
    <property type="match status" value="1"/>
</dbReference>
<dbReference type="InterPro" id="IPR022476">
    <property type="entry name" value="Spore_YabP/YqfC"/>
</dbReference>
<evidence type="ECO:0008006" key="3">
    <source>
        <dbReference type="Google" id="ProtNLM"/>
    </source>
</evidence>
<keyword evidence="2" id="KW-1185">Reference proteome</keyword>
<protein>
    <recommendedName>
        <fullName evidence="3">Sporulation protein YqfC</fullName>
    </recommendedName>
</protein>
<dbReference type="EMBL" id="APML01000019">
    <property type="protein sequence ID" value="ENH97508.1"/>
    <property type="molecule type" value="Genomic_DNA"/>
</dbReference>
<comment type="caution">
    <text evidence="1">The sequence shown here is derived from an EMBL/GenBank/DDBJ whole genome shotgun (WGS) entry which is preliminary data.</text>
</comment>
<dbReference type="RefSeq" id="WP_003466546.1">
    <property type="nucleotide sequence ID" value="NZ_APML01000019.1"/>
</dbReference>
<sequence>MSKLKQRIGSMLQQTFDLPSEVTLELPRITMVGSIHAYIENHHGLLVFQDQELRVKVYGGFVRIKGERFVLKMMIEQEILLEGTINEVTFHSDKER</sequence>
<dbReference type="OrthoDB" id="2989236at2"/>
<reference evidence="1 2" key="1">
    <citation type="submission" date="2013-03" db="EMBL/GenBank/DDBJ databases">
        <title>Draft genome sequence of Gracibacillus halophilus YIM-C55.5, a moderately halophilic and thermophilic organism from the Xiaochaidamu salt lake.</title>
        <authorList>
            <person name="Sugumar T."/>
            <person name="Polireddy D.R."/>
            <person name="Antony A."/>
            <person name="Madhava Y.R."/>
            <person name="Sivakumar N."/>
        </authorList>
    </citation>
    <scope>NUCLEOTIDE SEQUENCE [LARGE SCALE GENOMIC DNA]</scope>
    <source>
        <strain evidence="1 2">YIM-C55.5</strain>
    </source>
</reference>
<dbReference type="STRING" id="1308866.J416_05838"/>
<dbReference type="Proteomes" id="UP000012283">
    <property type="component" value="Unassembled WGS sequence"/>
</dbReference>
<dbReference type="eggNOG" id="ENOG5032ZA5">
    <property type="taxonomic scope" value="Bacteria"/>
</dbReference>
<gene>
    <name evidence="1" type="ORF">J416_05838</name>
</gene>
<accession>N4WB49</accession>
<dbReference type="NCBIfam" id="TIGR02856">
    <property type="entry name" value="spore_yqfC"/>
    <property type="match status" value="1"/>
</dbReference>
<evidence type="ECO:0000313" key="1">
    <source>
        <dbReference type="EMBL" id="ENH97508.1"/>
    </source>
</evidence>
<organism evidence="1 2">
    <name type="scientific">Gracilibacillus halophilus YIM-C55.5</name>
    <dbReference type="NCBI Taxonomy" id="1308866"/>
    <lineage>
        <taxon>Bacteria</taxon>
        <taxon>Bacillati</taxon>
        <taxon>Bacillota</taxon>
        <taxon>Bacilli</taxon>
        <taxon>Bacillales</taxon>
        <taxon>Bacillaceae</taxon>
        <taxon>Gracilibacillus</taxon>
    </lineage>
</organism>
<evidence type="ECO:0000313" key="2">
    <source>
        <dbReference type="Proteomes" id="UP000012283"/>
    </source>
</evidence>
<dbReference type="InterPro" id="IPR022477">
    <property type="entry name" value="Spore_YqfC"/>
</dbReference>
<dbReference type="PATRIC" id="fig|1308866.3.peg.1181"/>
<name>N4WB49_9BACI</name>
<dbReference type="AlphaFoldDB" id="N4WB49"/>
<proteinExistence type="predicted"/>